<name>A0A1A3NEM0_MYCAS</name>
<organism evidence="2 3">
    <name type="scientific">Mycobacterium asiaticum</name>
    <dbReference type="NCBI Taxonomy" id="1790"/>
    <lineage>
        <taxon>Bacteria</taxon>
        <taxon>Bacillati</taxon>
        <taxon>Actinomycetota</taxon>
        <taxon>Actinomycetes</taxon>
        <taxon>Mycobacteriales</taxon>
        <taxon>Mycobacteriaceae</taxon>
        <taxon>Mycobacterium</taxon>
    </lineage>
</organism>
<keyword evidence="1" id="KW-0812">Transmembrane</keyword>
<feature type="transmembrane region" description="Helical" evidence="1">
    <location>
        <begin position="50"/>
        <end position="68"/>
    </location>
</feature>
<keyword evidence="1" id="KW-1133">Transmembrane helix</keyword>
<feature type="transmembrane region" description="Helical" evidence="1">
    <location>
        <begin position="80"/>
        <end position="100"/>
    </location>
</feature>
<sequence>MKSPFSGIAPWALLSILSAPGRFELAVASALAFSILVLIVGLLRGIKVHLLETFGAVFFGAMAVVGLFASENVIRFLELWAGELTNISLAAFAWFTLLIRRPFTMAYAKESTPQEHWNSPLFIRINNVISAVWASAFTFAAAVGFFGDLVLRDAGNFWTGWILQLAAIFFAVAFTEFYPDYASAMFDLDNGEPAQVPSILQTIDWLPTFVIVTGIAGMVTDSLGLWLGIGLIVAGSVASGILAKLAAARQ</sequence>
<evidence type="ECO:0000256" key="1">
    <source>
        <dbReference type="SAM" id="Phobius"/>
    </source>
</evidence>
<feature type="transmembrane region" description="Helical" evidence="1">
    <location>
        <begin position="158"/>
        <end position="178"/>
    </location>
</feature>
<dbReference type="Proteomes" id="UP000093629">
    <property type="component" value="Unassembled WGS sequence"/>
</dbReference>
<feature type="transmembrane region" description="Helical" evidence="1">
    <location>
        <begin position="25"/>
        <end position="43"/>
    </location>
</feature>
<accession>A0A1A3NEM0</accession>
<dbReference type="EMBL" id="LZLQ01000015">
    <property type="protein sequence ID" value="OBK19524.1"/>
    <property type="molecule type" value="Genomic_DNA"/>
</dbReference>
<reference evidence="2 3" key="1">
    <citation type="submission" date="2016-06" db="EMBL/GenBank/DDBJ databases">
        <authorList>
            <person name="Kjaerup R.B."/>
            <person name="Dalgaard T.S."/>
            <person name="Juul-Madsen H.R."/>
        </authorList>
    </citation>
    <scope>NUCLEOTIDE SEQUENCE [LARGE SCALE GENOMIC DNA]</scope>
    <source>
        <strain evidence="2 3">1245139.5</strain>
    </source>
</reference>
<evidence type="ECO:0000313" key="2">
    <source>
        <dbReference type="EMBL" id="OBK19524.1"/>
    </source>
</evidence>
<feature type="transmembrane region" description="Helical" evidence="1">
    <location>
        <begin position="121"/>
        <end position="146"/>
    </location>
</feature>
<protein>
    <submittedName>
        <fullName evidence="2">Uncharacterized protein</fullName>
    </submittedName>
</protein>
<dbReference type="OrthoDB" id="3870305at2"/>
<dbReference type="AlphaFoldDB" id="A0A1A3NEM0"/>
<comment type="caution">
    <text evidence="2">The sequence shown here is derived from an EMBL/GenBank/DDBJ whole genome shotgun (WGS) entry which is preliminary data.</text>
</comment>
<gene>
    <name evidence="2" type="ORF">A5636_17920</name>
</gene>
<proteinExistence type="predicted"/>
<evidence type="ECO:0000313" key="3">
    <source>
        <dbReference type="Proteomes" id="UP000093629"/>
    </source>
</evidence>
<keyword evidence="1" id="KW-0472">Membrane</keyword>
<feature type="transmembrane region" description="Helical" evidence="1">
    <location>
        <begin position="225"/>
        <end position="247"/>
    </location>
</feature>
<keyword evidence="3" id="KW-1185">Reference proteome</keyword>